<evidence type="ECO:0000313" key="3">
    <source>
        <dbReference type="EMBL" id="KAH0546605.1"/>
    </source>
</evidence>
<feature type="region of interest" description="Disordered" evidence="2">
    <location>
        <begin position="190"/>
        <end position="225"/>
    </location>
</feature>
<dbReference type="PANTHER" id="PTHR33480">
    <property type="entry name" value="SET DOMAIN-CONTAINING PROTEIN-RELATED"/>
    <property type="match status" value="1"/>
</dbReference>
<feature type="region of interest" description="Disordered" evidence="2">
    <location>
        <begin position="871"/>
        <end position="915"/>
    </location>
</feature>
<dbReference type="AlphaFoldDB" id="A0AAV7I766"/>
<feature type="compositionally biased region" description="Basic and acidic residues" evidence="2">
    <location>
        <begin position="825"/>
        <end position="835"/>
    </location>
</feature>
<organism evidence="3 4">
    <name type="scientific">Cotesia glomerata</name>
    <name type="common">Lepidopteran parasitic wasp</name>
    <name type="synonym">Apanteles glomeratus</name>
    <dbReference type="NCBI Taxonomy" id="32391"/>
    <lineage>
        <taxon>Eukaryota</taxon>
        <taxon>Metazoa</taxon>
        <taxon>Ecdysozoa</taxon>
        <taxon>Arthropoda</taxon>
        <taxon>Hexapoda</taxon>
        <taxon>Insecta</taxon>
        <taxon>Pterygota</taxon>
        <taxon>Neoptera</taxon>
        <taxon>Endopterygota</taxon>
        <taxon>Hymenoptera</taxon>
        <taxon>Apocrita</taxon>
        <taxon>Ichneumonoidea</taxon>
        <taxon>Braconidae</taxon>
        <taxon>Microgastrinae</taxon>
        <taxon>Cotesia</taxon>
    </lineage>
</organism>
<accession>A0AAV7I766</accession>
<sequence>MIPRIILDKTPKSVPHVLFNNHEGNRAIDPIRWTKTRKNKPILKYTVEKCFIDLKKMKNIWLSDANSDLKNVHSDKDFESMVVDSNGFEKSPNSYEITEPACQSHQEVNQFDEFSCSNAFDIGQEMIIGSENLQEPFENNTISDEQENIENEHEFEQNSVIDTDAVQTKRDNCQSTINLCEIDQKRNTARRAVKSVQFEDDSDSESKDSGSSYQPTDSEEESIDEEDCLVEEVTDDENSVSSNSITGIANESNISQNTSTSTLNCSLNVSGHAGWDDDDVKAELSTNKGNSKKDSCCFCEKEYFKIARHLETVHKNESEVQSFINLKKGSSERKDKIAVLRKKGNHIFNMKQRKKEDGTPSLLKVVRCPNNTSKQGGGNFAVCFKCKGWYKKNNLRHHYRDCQDGATSSKGILAKARRIQGQIHERASKPMRHKILPYMKLTEHVKLIRYDLLIILFGNEECTKYRKRNLAQMIRAKLSLIARFLLFIKKTEVSITDFASIYDPKNYYKVIEAIHQFAGLDEETGYYQIPYRASELTTNINKMGLILINECIINDDLEKKLKVENFLSLCKQGFANVVNRMVEETRIMLQRNKETELPSTADINRFSKFLDNRIDENIELLSEKFSRRAWRDLAEACLIQLQLFNRKRAGEMERFELGDYNKMKFITEKEEGYRSLSKEEKQRAKEYGHTVIQGKLYKSVPLLLSAKVRDGINVVVKYRKEARISSKNPFVFGISGYYKDAHLCASNVMRKLSELCGAKKPELLRGTPLRKQMATKCSEMQLDSTQTSKVADYLGHDVLVHKKVYQQRAKTDILNMSTILLKAQDPNDSRNDSKGSIEMNSTNNETDSSVNAGTASFNNSSEMNEIQDENNVSLETSGDTTLVKPSQSRTNQKKKKINHNLDDSKKISRKRWSEEEHNSLRKYFGEYLRTQTYPTLPFIKEVKEKYKILANRNEDAIKTKLSNIFKQSTGKIKKNNSKLTNKVEKLKNSESDLVKQHIMYIFDPHIKKGLLPTKKECVEAKRADKVLKNVEIDLILRTIRKKINKTR</sequence>
<evidence type="ECO:0000256" key="2">
    <source>
        <dbReference type="SAM" id="MobiDB-lite"/>
    </source>
</evidence>
<keyword evidence="4" id="KW-1185">Reference proteome</keyword>
<gene>
    <name evidence="3" type="ORF">KQX54_012039</name>
</gene>
<dbReference type="Proteomes" id="UP000826195">
    <property type="component" value="Unassembled WGS sequence"/>
</dbReference>
<proteinExistence type="predicted"/>
<name>A0AAV7I766_COTGL</name>
<keyword evidence="1" id="KW-0175">Coiled coil</keyword>
<comment type="caution">
    <text evidence="3">The sequence shown here is derived from an EMBL/GenBank/DDBJ whole genome shotgun (WGS) entry which is preliminary data.</text>
</comment>
<feature type="compositionally biased region" description="Polar residues" evidence="2">
    <location>
        <begin position="838"/>
        <end position="858"/>
    </location>
</feature>
<dbReference type="EMBL" id="JAHXZJ010002237">
    <property type="protein sequence ID" value="KAH0546605.1"/>
    <property type="molecule type" value="Genomic_DNA"/>
</dbReference>
<feature type="coiled-coil region" evidence="1">
    <location>
        <begin position="939"/>
        <end position="996"/>
    </location>
</feature>
<evidence type="ECO:0000256" key="1">
    <source>
        <dbReference type="SAM" id="Coils"/>
    </source>
</evidence>
<dbReference type="PANTHER" id="PTHR33480:SF1">
    <property type="entry name" value="TYR RECOMBINASE DOMAIN-CONTAINING PROTEIN"/>
    <property type="match status" value="1"/>
</dbReference>
<feature type="region of interest" description="Disordered" evidence="2">
    <location>
        <begin position="824"/>
        <end position="858"/>
    </location>
</feature>
<feature type="compositionally biased region" description="Basic and acidic residues" evidence="2">
    <location>
        <begin position="899"/>
        <end position="915"/>
    </location>
</feature>
<reference evidence="3 4" key="1">
    <citation type="journal article" date="2021" name="J. Hered.">
        <title>A chromosome-level genome assembly of the parasitoid wasp, Cotesia glomerata (Hymenoptera: Braconidae).</title>
        <authorList>
            <person name="Pinto B.J."/>
            <person name="Weis J.J."/>
            <person name="Gamble T."/>
            <person name="Ode P.J."/>
            <person name="Paul R."/>
            <person name="Zaspel J.M."/>
        </authorList>
    </citation>
    <scope>NUCLEOTIDE SEQUENCE [LARGE SCALE GENOMIC DNA]</scope>
    <source>
        <strain evidence="3">CgM1</strain>
    </source>
</reference>
<protein>
    <submittedName>
        <fullName evidence="3">Uncharacterized protein</fullName>
    </submittedName>
</protein>
<evidence type="ECO:0000313" key="4">
    <source>
        <dbReference type="Proteomes" id="UP000826195"/>
    </source>
</evidence>
<feature type="compositionally biased region" description="Polar residues" evidence="2">
    <location>
        <begin position="871"/>
        <end position="890"/>
    </location>
</feature>